<dbReference type="Gene3D" id="3.40.50.300">
    <property type="entry name" value="P-loop containing nucleotide triphosphate hydrolases"/>
    <property type="match status" value="1"/>
</dbReference>
<keyword evidence="2" id="KW-1185">Reference proteome</keyword>
<proteinExistence type="predicted"/>
<dbReference type="RefSeq" id="WP_022921183.1">
    <property type="nucleotide sequence ID" value="NZ_BMLB01000001.1"/>
</dbReference>
<gene>
    <name evidence="1" type="ORF">GCM10011509_00360</name>
</gene>
<name>A0ABQ2F2K2_9MICO</name>
<reference evidence="2" key="1">
    <citation type="journal article" date="2019" name="Int. J. Syst. Evol. Microbiol.">
        <title>The Global Catalogue of Microorganisms (GCM) 10K type strain sequencing project: providing services to taxonomists for standard genome sequencing and annotation.</title>
        <authorList>
            <consortium name="The Broad Institute Genomics Platform"/>
            <consortium name="The Broad Institute Genome Sequencing Center for Infectious Disease"/>
            <person name="Wu L."/>
            <person name="Ma J."/>
        </authorList>
    </citation>
    <scope>NUCLEOTIDE SEQUENCE [LARGE SCALE GENOMIC DNA]</scope>
    <source>
        <strain evidence="2">CGMCC 1.5362</strain>
    </source>
</reference>
<sequence length="465" mass="48330">MQPDPSRVPVQPVPEAPAAFVGWTAAGPVDTPVRVTSVEDYRASFGTRPGDPEASPLDRAVELFFAGGGTDAVVVGASGPTAGHVVPPGGVGGLAALREPFSLLVLPGLTTAASRAVSAALARCEEERAVLLLDLPADSDARTAGLRADRVDGPRDRVAVYHPWLLAGGATVAPSGAVAGVVASTSARRGVADTPAGDQAELRGADGLALDLAAAGAELLAAHGVNALRDLPDRRRVVWGGRLLAATEATEPSGRFLAVRRLTDHVLSSLEAGMAFVAGRRTDPGLADLVRVRAEDFLTELWRTGALAGVSAQEAFFVRCDGTTTPAADLAAGRMVLRLGLATVRPSEFEVHDLVLSTAGGHGPEVLAPPVALARAADLARERLTVVRREDLAALTSGHLQETERRLARVFDSAAHAGTVLVLEEADAVLGRDDGAGRRHGVEVVRLLDRLSRETDVPYVLARRP</sequence>
<protein>
    <submittedName>
        <fullName evidence="1">Uncharacterized protein</fullName>
    </submittedName>
</protein>
<evidence type="ECO:0000313" key="2">
    <source>
        <dbReference type="Proteomes" id="UP000662111"/>
    </source>
</evidence>
<dbReference type="InterPro" id="IPR027417">
    <property type="entry name" value="P-loop_NTPase"/>
</dbReference>
<accession>A0ABQ2F2K2</accession>
<comment type="caution">
    <text evidence="1">The sequence shown here is derived from an EMBL/GenBank/DDBJ whole genome shotgun (WGS) entry which is preliminary data.</text>
</comment>
<dbReference type="PANTHER" id="PTHR35861:SF1">
    <property type="entry name" value="PHAGE TAIL SHEATH PROTEIN"/>
    <property type="match status" value="1"/>
</dbReference>
<dbReference type="Gene3D" id="3.40.50.11780">
    <property type="match status" value="1"/>
</dbReference>
<dbReference type="InterPro" id="IPR052042">
    <property type="entry name" value="Tail_sheath_structural"/>
</dbReference>
<dbReference type="PANTHER" id="PTHR35861">
    <property type="match status" value="1"/>
</dbReference>
<organism evidence="1 2">
    <name type="scientific">Ornithinimicrobium pekingense</name>
    <dbReference type="NCBI Taxonomy" id="384677"/>
    <lineage>
        <taxon>Bacteria</taxon>
        <taxon>Bacillati</taxon>
        <taxon>Actinomycetota</taxon>
        <taxon>Actinomycetes</taxon>
        <taxon>Micrococcales</taxon>
        <taxon>Ornithinimicrobiaceae</taxon>
        <taxon>Ornithinimicrobium</taxon>
    </lineage>
</organism>
<dbReference type="Proteomes" id="UP000662111">
    <property type="component" value="Unassembled WGS sequence"/>
</dbReference>
<evidence type="ECO:0000313" key="1">
    <source>
        <dbReference type="EMBL" id="GGK55936.1"/>
    </source>
</evidence>
<dbReference type="EMBL" id="BMLB01000001">
    <property type="protein sequence ID" value="GGK55936.1"/>
    <property type="molecule type" value="Genomic_DNA"/>
</dbReference>